<keyword evidence="5" id="KW-1185">Reference proteome</keyword>
<dbReference type="InterPro" id="IPR024555">
    <property type="entry name" value="PX-associated"/>
</dbReference>
<feature type="domain" description="PX" evidence="2">
    <location>
        <begin position="365"/>
        <end position="445"/>
    </location>
</feature>
<evidence type="ECO:0000259" key="3">
    <source>
        <dbReference type="Pfam" id="PF12828"/>
    </source>
</evidence>
<dbReference type="InterPro" id="IPR047168">
    <property type="entry name" value="LEC1-like"/>
</dbReference>
<feature type="compositionally biased region" description="Low complexity" evidence="1">
    <location>
        <begin position="447"/>
        <end position="457"/>
    </location>
</feature>
<reference evidence="5" key="1">
    <citation type="journal article" date="2020" name="Stud. Mycol.">
        <title>101 Dothideomycetes genomes: A test case for predicting lifestyles and emergence of pathogens.</title>
        <authorList>
            <person name="Haridas S."/>
            <person name="Albert R."/>
            <person name="Binder M."/>
            <person name="Bloem J."/>
            <person name="LaButti K."/>
            <person name="Salamov A."/>
            <person name="Andreopoulos B."/>
            <person name="Baker S."/>
            <person name="Barry K."/>
            <person name="Bills G."/>
            <person name="Bluhm B."/>
            <person name="Cannon C."/>
            <person name="Castanera R."/>
            <person name="Culley D."/>
            <person name="Daum C."/>
            <person name="Ezra D."/>
            <person name="Gonzalez J."/>
            <person name="Henrissat B."/>
            <person name="Kuo A."/>
            <person name="Liang C."/>
            <person name="Lipzen A."/>
            <person name="Lutzoni F."/>
            <person name="Magnuson J."/>
            <person name="Mondo S."/>
            <person name="Nolan M."/>
            <person name="Ohm R."/>
            <person name="Pangilinan J."/>
            <person name="Park H.-J."/>
            <person name="Ramirez L."/>
            <person name="Alfaro M."/>
            <person name="Sun H."/>
            <person name="Tritt A."/>
            <person name="Yoshinaga Y."/>
            <person name="Zwiers L.-H."/>
            <person name="Turgeon B."/>
            <person name="Goodwin S."/>
            <person name="Spatafora J."/>
            <person name="Crous P."/>
            <person name="Grigoriev I."/>
        </authorList>
    </citation>
    <scope>NUCLEOTIDE SEQUENCE [LARGE SCALE GENOMIC DNA]</scope>
    <source>
        <strain evidence="5">CBS 304.66</strain>
    </source>
</reference>
<evidence type="ECO:0000256" key="1">
    <source>
        <dbReference type="SAM" id="MobiDB-lite"/>
    </source>
</evidence>
<feature type="domain" description="PX" evidence="2">
    <location>
        <begin position="167"/>
        <end position="351"/>
    </location>
</feature>
<comment type="caution">
    <text evidence="4">The sequence shown here is derived from an EMBL/GenBank/DDBJ whole genome shotgun (WGS) entry which is preliminary data.</text>
</comment>
<dbReference type="Pfam" id="PF12825">
    <property type="entry name" value="DUF3818"/>
    <property type="match status" value="2"/>
</dbReference>
<dbReference type="OrthoDB" id="2117459at2759"/>
<gene>
    <name evidence="4" type="ORF">CC78DRAFT_529658</name>
</gene>
<dbReference type="AlphaFoldDB" id="A0A9P4N9F5"/>
<dbReference type="PANTHER" id="PTHR47185">
    <property type="entry name" value="PX DOMAIN-CONTAINING PROTEIN YPR097W"/>
    <property type="match status" value="1"/>
</dbReference>
<dbReference type="Pfam" id="PF12828">
    <property type="entry name" value="PXB"/>
    <property type="match status" value="1"/>
</dbReference>
<evidence type="ECO:0000313" key="5">
    <source>
        <dbReference type="Proteomes" id="UP000800093"/>
    </source>
</evidence>
<evidence type="ECO:0000259" key="2">
    <source>
        <dbReference type="Pfam" id="PF12825"/>
    </source>
</evidence>
<dbReference type="InterPro" id="IPR024554">
    <property type="entry name" value="LEC1-like_C"/>
</dbReference>
<proteinExistence type="predicted"/>
<evidence type="ECO:0000313" key="4">
    <source>
        <dbReference type="EMBL" id="KAF2269052.1"/>
    </source>
</evidence>
<organism evidence="4 5">
    <name type="scientific">Lojkania enalia</name>
    <dbReference type="NCBI Taxonomy" id="147567"/>
    <lineage>
        <taxon>Eukaryota</taxon>
        <taxon>Fungi</taxon>
        <taxon>Dikarya</taxon>
        <taxon>Ascomycota</taxon>
        <taxon>Pezizomycotina</taxon>
        <taxon>Dothideomycetes</taxon>
        <taxon>Pleosporomycetidae</taxon>
        <taxon>Pleosporales</taxon>
        <taxon>Pleosporales incertae sedis</taxon>
        <taxon>Lojkania</taxon>
    </lineage>
</organism>
<accession>A0A9P4N9F5</accession>
<feature type="domain" description="PX-associated" evidence="3">
    <location>
        <begin position="3"/>
        <end position="122"/>
    </location>
</feature>
<dbReference type="PANTHER" id="PTHR47185:SF2">
    <property type="entry name" value="FUNGAL PROTEIN"/>
    <property type="match status" value="1"/>
</dbReference>
<feature type="compositionally biased region" description="Basic and acidic residues" evidence="1">
    <location>
        <begin position="688"/>
        <end position="702"/>
    </location>
</feature>
<dbReference type="Proteomes" id="UP000800093">
    <property type="component" value="Unassembled WGS sequence"/>
</dbReference>
<feature type="region of interest" description="Disordered" evidence="1">
    <location>
        <begin position="437"/>
        <end position="472"/>
    </location>
</feature>
<dbReference type="GO" id="GO:0035091">
    <property type="term" value="F:phosphatidylinositol binding"/>
    <property type="evidence" value="ECO:0007669"/>
    <property type="project" value="TreeGrafter"/>
</dbReference>
<feature type="region of interest" description="Disordered" evidence="1">
    <location>
        <begin position="593"/>
        <end position="620"/>
    </location>
</feature>
<sequence length="728" mass="81091">MSSSTLSAAQAHALFDILIHHQLYAEIEAFKYPDTIDRYGYPFRKEDGTQTTSPLLQCMLNKFVLRLPGLKTVQFDFWQDKVRAIVAELAAAELSESYDKGAIGARKALATAISSLLEYVARGMLGGWPVGTKKEHKQDEEYDTSKPDDILRAWDNAMHAVVYGNLLEEVFQRTAETEKLEDHTSLVKAAHEYILLNLASFLHHVFVMSPDGQYLLRLLENVHRLVPYYVIKQTLRVGNAATMINGMVRLILTKLSVTAVTNWMGLTNNTNDGMNLLQQIISTVMVWDTGEFQKRAQKLESCREAPSKPVFKAIKTFVYDSRDKHDAARQISLQESKSIVAVILESADPPIDIDTLTEHQHAVAMEYYSNLLSIRDRESLTQVLCKMQPDLLTSALRDLVSAFDPVIRAIHNAVDLSATVTDAENFLTDLIKISKPKKNSQGKVDSRNNSRNPSPSRIGPASAASITDEEGLAQSDIPTVEDYVRLLRKHAPSSHKFFHQVTKHAPDLANEYLEFAKACAAEFRVHDISNSNTGAKDEGEAAAGSMTEPLQALFTSLPSDKQPKLQALLNYHEKHLQQLKLTSHSRLKAIMATSRPATSDGSSKPPPSPHHPRGTTHGPGMYLSRWHSLLDSTLISPATLYGPVRRGWEVKGELDGKGLKTDTLLSHLKNKKSSKATVINIAEGTGDAQEKRERKRDGKEEERTVQAWELMKDGWVGVTRGLEVMGQE</sequence>
<protein>
    <submittedName>
        <fullName evidence="4">Uncharacterized protein</fullName>
    </submittedName>
</protein>
<name>A0A9P4N9F5_9PLEO</name>
<dbReference type="EMBL" id="ML986584">
    <property type="protein sequence ID" value="KAF2269052.1"/>
    <property type="molecule type" value="Genomic_DNA"/>
</dbReference>
<feature type="region of interest" description="Disordered" evidence="1">
    <location>
        <begin position="683"/>
        <end position="702"/>
    </location>
</feature>